<dbReference type="AlphaFoldDB" id="T1L5Z1"/>
<reference evidence="2" key="1">
    <citation type="submission" date="2011-08" db="EMBL/GenBank/DDBJ databases">
        <authorList>
            <person name="Rombauts S."/>
        </authorList>
    </citation>
    <scope>NUCLEOTIDE SEQUENCE</scope>
    <source>
        <strain evidence="2">London</strain>
    </source>
</reference>
<evidence type="ECO:0000313" key="1">
    <source>
        <dbReference type="EnsemblMetazoa" id="tetur57g00020.1"/>
    </source>
</evidence>
<accession>T1L5Z1</accession>
<keyword evidence="2" id="KW-1185">Reference proteome</keyword>
<organism evidence="1 2">
    <name type="scientific">Tetranychus urticae</name>
    <name type="common">Two-spotted spider mite</name>
    <dbReference type="NCBI Taxonomy" id="32264"/>
    <lineage>
        <taxon>Eukaryota</taxon>
        <taxon>Metazoa</taxon>
        <taxon>Ecdysozoa</taxon>
        <taxon>Arthropoda</taxon>
        <taxon>Chelicerata</taxon>
        <taxon>Arachnida</taxon>
        <taxon>Acari</taxon>
        <taxon>Acariformes</taxon>
        <taxon>Trombidiformes</taxon>
        <taxon>Prostigmata</taxon>
        <taxon>Eleutherengona</taxon>
        <taxon>Raphignathae</taxon>
        <taxon>Tetranychoidea</taxon>
        <taxon>Tetranychidae</taxon>
        <taxon>Tetranychus</taxon>
    </lineage>
</organism>
<dbReference type="HOGENOM" id="CLU_702721_0_0_1"/>
<proteinExistence type="predicted"/>
<protein>
    <submittedName>
        <fullName evidence="1">Uncharacterized protein</fullName>
    </submittedName>
</protein>
<reference evidence="1" key="2">
    <citation type="submission" date="2015-06" db="UniProtKB">
        <authorList>
            <consortium name="EnsemblMetazoa"/>
        </authorList>
    </citation>
    <scope>IDENTIFICATION</scope>
</reference>
<evidence type="ECO:0000313" key="2">
    <source>
        <dbReference type="Proteomes" id="UP000015104"/>
    </source>
</evidence>
<dbReference type="EnsemblMetazoa" id="tetur57g00020.1">
    <property type="protein sequence ID" value="tetur57g00020.1"/>
    <property type="gene ID" value="tetur57g00020"/>
</dbReference>
<sequence>MKPFRGSSSNFYIEESIFSDERNRIVTTISGGFDETIEIFREFETQRILMLCFPSIYCEQNGNLRNYQFYGEDMVTSIVKDVLMMGPYRIISYFANETLATNKISRWIDTGYVSTQYMEMTAVFSDRYFRKLMGLKNPLKLIITEGFYRNATLFITQVEPLKKVTISKANKGIHYELTETIGSRKNFFTITSLDSVSYAKIINGNLSDSELIFDYKFGIKYTLSGSNECAIALRHASDEFIFANSEYYGRDSYFPENSIEWYNNTFIVKAEFNKLVDNVNYDFVVTTYSRSSPNWFEGFSIEQKLYSKSASNEDAFKCVYIESRMISFSDSIGVDGDLNEIVNFHDRCFKDGKNKIILDLKISLLDKALANIHEIKDELRKVLMDKLRISFSE</sequence>
<dbReference type="EMBL" id="CAEY01001516">
    <property type="status" value="NOT_ANNOTATED_CDS"/>
    <property type="molecule type" value="Genomic_DNA"/>
</dbReference>
<name>T1L5Z1_TETUR</name>
<dbReference type="Proteomes" id="UP000015104">
    <property type="component" value="Unassembled WGS sequence"/>
</dbReference>